<dbReference type="EMBL" id="KB519516">
    <property type="protein sequence ID" value="EMP42718.1"/>
    <property type="molecule type" value="Genomic_DNA"/>
</dbReference>
<protein>
    <submittedName>
        <fullName evidence="7">Trypsin V-A</fullName>
    </submittedName>
</protein>
<keyword evidence="8" id="KW-1185">Reference proteome</keyword>
<dbReference type="AlphaFoldDB" id="M7CDA2"/>
<evidence type="ECO:0000256" key="1">
    <source>
        <dbReference type="ARBA" id="ARBA00022670"/>
    </source>
</evidence>
<evidence type="ECO:0000256" key="4">
    <source>
        <dbReference type="ARBA" id="ARBA00023157"/>
    </source>
</evidence>
<dbReference type="InterPro" id="IPR009003">
    <property type="entry name" value="Peptidase_S1_PA"/>
</dbReference>
<keyword evidence="3" id="KW-0378">Hydrolase</keyword>
<evidence type="ECO:0000256" key="5">
    <source>
        <dbReference type="ARBA" id="ARBA00023180"/>
    </source>
</evidence>
<evidence type="ECO:0000313" key="7">
    <source>
        <dbReference type="EMBL" id="EMP42718.1"/>
    </source>
</evidence>
<dbReference type="PANTHER" id="PTHR24253">
    <property type="entry name" value="TRANSMEMBRANE PROTEASE SERINE"/>
    <property type="match status" value="1"/>
</dbReference>
<dbReference type="Pfam" id="PF00089">
    <property type="entry name" value="Trypsin"/>
    <property type="match status" value="1"/>
</dbReference>
<dbReference type="Proteomes" id="UP000031443">
    <property type="component" value="Unassembled WGS sequence"/>
</dbReference>
<name>M7CDA2_CHEMY</name>
<evidence type="ECO:0000256" key="3">
    <source>
        <dbReference type="ARBA" id="ARBA00022801"/>
    </source>
</evidence>
<keyword evidence="4" id="KW-1015">Disulfide bond</keyword>
<evidence type="ECO:0000256" key="2">
    <source>
        <dbReference type="ARBA" id="ARBA00022729"/>
    </source>
</evidence>
<evidence type="ECO:0000259" key="6">
    <source>
        <dbReference type="Pfam" id="PF00089"/>
    </source>
</evidence>
<dbReference type="PANTHER" id="PTHR24253:SF159">
    <property type="entry name" value="SERINE PROTEASE 42"/>
    <property type="match status" value="1"/>
</dbReference>
<dbReference type="GO" id="GO:0004252">
    <property type="term" value="F:serine-type endopeptidase activity"/>
    <property type="evidence" value="ECO:0007669"/>
    <property type="project" value="InterPro"/>
</dbReference>
<dbReference type="SUPFAM" id="SSF50494">
    <property type="entry name" value="Trypsin-like serine proteases"/>
    <property type="match status" value="1"/>
</dbReference>
<dbReference type="InterPro" id="IPR043504">
    <property type="entry name" value="Peptidase_S1_PA_chymotrypsin"/>
</dbReference>
<dbReference type="eggNOG" id="KOG3627">
    <property type="taxonomic scope" value="Eukaryota"/>
</dbReference>
<keyword evidence="2" id="KW-0732">Signal</keyword>
<dbReference type="InterPro" id="IPR001254">
    <property type="entry name" value="Trypsin_dom"/>
</dbReference>
<dbReference type="STRING" id="8469.M7CDA2"/>
<dbReference type="Gene3D" id="2.40.10.10">
    <property type="entry name" value="Trypsin-like serine proteases"/>
    <property type="match status" value="1"/>
</dbReference>
<sequence>MQRYGSHICGGSLISESWVVSAALCFDPPVVNSAYQVQLGENQIFDQTRNQTFSAVKQVVLHPHYDNVTV</sequence>
<proteinExistence type="predicted"/>
<keyword evidence="5" id="KW-0325">Glycoprotein</keyword>
<feature type="domain" description="Peptidase S1" evidence="6">
    <location>
        <begin position="5"/>
        <end position="69"/>
    </location>
</feature>
<dbReference type="GO" id="GO:0006508">
    <property type="term" value="P:proteolysis"/>
    <property type="evidence" value="ECO:0007669"/>
    <property type="project" value="UniProtKB-KW"/>
</dbReference>
<accession>M7CDA2</accession>
<gene>
    <name evidence="7" type="ORF">UY3_00007</name>
</gene>
<organism evidence="7 8">
    <name type="scientific">Chelonia mydas</name>
    <name type="common">Green sea-turtle</name>
    <name type="synonym">Chelonia agassizi</name>
    <dbReference type="NCBI Taxonomy" id="8469"/>
    <lineage>
        <taxon>Eukaryota</taxon>
        <taxon>Metazoa</taxon>
        <taxon>Chordata</taxon>
        <taxon>Craniata</taxon>
        <taxon>Vertebrata</taxon>
        <taxon>Euteleostomi</taxon>
        <taxon>Archelosauria</taxon>
        <taxon>Testudinata</taxon>
        <taxon>Testudines</taxon>
        <taxon>Cryptodira</taxon>
        <taxon>Durocryptodira</taxon>
        <taxon>Americhelydia</taxon>
        <taxon>Chelonioidea</taxon>
        <taxon>Cheloniidae</taxon>
        <taxon>Chelonia</taxon>
    </lineage>
</organism>
<evidence type="ECO:0000313" key="8">
    <source>
        <dbReference type="Proteomes" id="UP000031443"/>
    </source>
</evidence>
<keyword evidence="1" id="KW-0645">Protease</keyword>
<reference evidence="8" key="1">
    <citation type="journal article" date="2013" name="Nat. Genet.">
        <title>The draft genomes of soft-shell turtle and green sea turtle yield insights into the development and evolution of the turtle-specific body plan.</title>
        <authorList>
            <person name="Wang Z."/>
            <person name="Pascual-Anaya J."/>
            <person name="Zadissa A."/>
            <person name="Li W."/>
            <person name="Niimura Y."/>
            <person name="Huang Z."/>
            <person name="Li C."/>
            <person name="White S."/>
            <person name="Xiong Z."/>
            <person name="Fang D."/>
            <person name="Wang B."/>
            <person name="Ming Y."/>
            <person name="Chen Y."/>
            <person name="Zheng Y."/>
            <person name="Kuraku S."/>
            <person name="Pignatelli M."/>
            <person name="Herrero J."/>
            <person name="Beal K."/>
            <person name="Nozawa M."/>
            <person name="Li Q."/>
            <person name="Wang J."/>
            <person name="Zhang H."/>
            <person name="Yu L."/>
            <person name="Shigenobu S."/>
            <person name="Wang J."/>
            <person name="Liu J."/>
            <person name="Flicek P."/>
            <person name="Searle S."/>
            <person name="Wang J."/>
            <person name="Kuratani S."/>
            <person name="Yin Y."/>
            <person name="Aken B."/>
            <person name="Zhang G."/>
            <person name="Irie N."/>
        </authorList>
    </citation>
    <scope>NUCLEOTIDE SEQUENCE [LARGE SCALE GENOMIC DNA]</scope>
</reference>